<evidence type="ECO:0000256" key="6">
    <source>
        <dbReference type="PROSITE-ProRule" id="PRU00176"/>
    </source>
</evidence>
<dbReference type="GO" id="GO:0005686">
    <property type="term" value="C:U2 snRNP"/>
    <property type="evidence" value="ECO:0007669"/>
    <property type="project" value="TreeGrafter"/>
</dbReference>
<dbReference type="AlphaFoldDB" id="A0A6A6IYM1"/>
<organism evidence="10 11">
    <name type="scientific">Trematosphaeria pertusa</name>
    <dbReference type="NCBI Taxonomy" id="390896"/>
    <lineage>
        <taxon>Eukaryota</taxon>
        <taxon>Fungi</taxon>
        <taxon>Dikarya</taxon>
        <taxon>Ascomycota</taxon>
        <taxon>Pezizomycotina</taxon>
        <taxon>Dothideomycetes</taxon>
        <taxon>Pleosporomycetidae</taxon>
        <taxon>Pleosporales</taxon>
        <taxon>Massarineae</taxon>
        <taxon>Trematosphaeriaceae</taxon>
        <taxon>Trematosphaeria</taxon>
    </lineage>
</organism>
<dbReference type="Pfam" id="PF00076">
    <property type="entry name" value="RRM_1"/>
    <property type="match status" value="1"/>
</dbReference>
<evidence type="ECO:0000256" key="3">
    <source>
        <dbReference type="ARBA" id="ARBA00022737"/>
    </source>
</evidence>
<feature type="region of interest" description="Disordered" evidence="8">
    <location>
        <begin position="288"/>
        <end position="323"/>
    </location>
</feature>
<feature type="compositionally biased region" description="Acidic residues" evidence="8">
    <location>
        <begin position="1"/>
        <end position="11"/>
    </location>
</feature>
<sequence>MTSYDELDEFEAQLNGGAGGGGSDNVRAAEAINPQKRKKAPGPEDGNPKKQQKAQENRAVYVTNIPRDATVEEIEEVFKKYGIIDQGVEGKPRIKKYTDDSGEFNGEVLIVYFKKESVDLATTLMDGFEFCYGPRSNGPIHVQPAEMSYKKHKDGEAIASKLVRKDRKAAERNRAEMNRKLAEWSDNEEEVKEAYAPKKNKWAKIAIIKKVFELHQLENDDAAILEIKEDMRGAAEKYGEVTKVTLYDKEPEGIVAVRFKDFQAAEDFRDGFQGKKYNNERIQISIAEDRPKFKKSAHGGASDSEDDVARLERFMNQNADDSE</sequence>
<keyword evidence="11" id="KW-1185">Reference proteome</keyword>
<reference evidence="10" key="1">
    <citation type="journal article" date="2020" name="Stud. Mycol.">
        <title>101 Dothideomycetes genomes: a test case for predicting lifestyles and emergence of pathogens.</title>
        <authorList>
            <person name="Haridas S."/>
            <person name="Albert R."/>
            <person name="Binder M."/>
            <person name="Bloem J."/>
            <person name="Labutti K."/>
            <person name="Salamov A."/>
            <person name="Andreopoulos B."/>
            <person name="Baker S."/>
            <person name="Barry K."/>
            <person name="Bills G."/>
            <person name="Bluhm B."/>
            <person name="Cannon C."/>
            <person name="Castanera R."/>
            <person name="Culley D."/>
            <person name="Daum C."/>
            <person name="Ezra D."/>
            <person name="Gonzalez J."/>
            <person name="Henrissat B."/>
            <person name="Kuo A."/>
            <person name="Liang C."/>
            <person name="Lipzen A."/>
            <person name="Lutzoni F."/>
            <person name="Magnuson J."/>
            <person name="Mondo S."/>
            <person name="Nolan M."/>
            <person name="Ohm R."/>
            <person name="Pangilinan J."/>
            <person name="Park H.-J."/>
            <person name="Ramirez L."/>
            <person name="Alfaro M."/>
            <person name="Sun H."/>
            <person name="Tritt A."/>
            <person name="Yoshinaga Y."/>
            <person name="Zwiers L.-H."/>
            <person name="Turgeon B."/>
            <person name="Goodwin S."/>
            <person name="Spatafora J."/>
            <person name="Crous P."/>
            <person name="Grigoriev I."/>
        </authorList>
    </citation>
    <scope>NUCLEOTIDE SEQUENCE</scope>
    <source>
        <strain evidence="10">CBS 122368</strain>
    </source>
</reference>
<keyword evidence="3" id="KW-0677">Repeat</keyword>
<dbReference type="OrthoDB" id="10258585at2759"/>
<evidence type="ECO:0000313" key="10">
    <source>
        <dbReference type="EMBL" id="KAF2255514.1"/>
    </source>
</evidence>
<dbReference type="GO" id="GO:0003723">
    <property type="term" value="F:RNA binding"/>
    <property type="evidence" value="ECO:0007669"/>
    <property type="project" value="UniProtKB-UniRule"/>
</dbReference>
<proteinExistence type="inferred from homology"/>
<evidence type="ECO:0000256" key="4">
    <source>
        <dbReference type="ARBA" id="ARBA00022884"/>
    </source>
</evidence>
<dbReference type="FunFam" id="3.30.70.330:FF:000105">
    <property type="entry name" value="HIV Tat-specific factor 1 homolog"/>
    <property type="match status" value="1"/>
</dbReference>
<dbReference type="Proteomes" id="UP000800094">
    <property type="component" value="Unassembled WGS sequence"/>
</dbReference>
<feature type="region of interest" description="Disordered" evidence="8">
    <location>
        <begin position="1"/>
        <end position="57"/>
    </location>
</feature>
<dbReference type="InterPro" id="IPR000504">
    <property type="entry name" value="RRM_dom"/>
</dbReference>
<gene>
    <name evidence="10" type="ORF">BU26DRAFT_526247</name>
</gene>
<protein>
    <recommendedName>
        <fullName evidence="9">RRM domain-containing protein</fullName>
    </recommendedName>
</protein>
<dbReference type="InterPro" id="IPR012677">
    <property type="entry name" value="Nucleotide-bd_a/b_plait_sf"/>
</dbReference>
<evidence type="ECO:0000256" key="5">
    <source>
        <dbReference type="ARBA" id="ARBA00023187"/>
    </source>
</evidence>
<evidence type="ECO:0000313" key="11">
    <source>
        <dbReference type="Proteomes" id="UP000800094"/>
    </source>
</evidence>
<keyword evidence="4 6" id="KW-0694">RNA-binding</keyword>
<dbReference type="GeneID" id="54584015"/>
<dbReference type="Gene3D" id="3.30.70.330">
    <property type="match status" value="2"/>
</dbReference>
<dbReference type="RefSeq" id="XP_033690518.1">
    <property type="nucleotide sequence ID" value="XM_033830685.1"/>
</dbReference>
<keyword evidence="2" id="KW-0507">mRNA processing</keyword>
<evidence type="ECO:0000256" key="1">
    <source>
        <dbReference type="ARBA" id="ARBA00007747"/>
    </source>
</evidence>
<feature type="domain" description="RRM" evidence="9">
    <location>
        <begin position="210"/>
        <end position="289"/>
    </location>
</feature>
<feature type="domain" description="RRM" evidence="9">
    <location>
        <begin position="58"/>
        <end position="147"/>
    </location>
</feature>
<evidence type="ECO:0000256" key="2">
    <source>
        <dbReference type="ARBA" id="ARBA00022664"/>
    </source>
</evidence>
<evidence type="ECO:0000256" key="7">
    <source>
        <dbReference type="SAM" id="Coils"/>
    </source>
</evidence>
<evidence type="ECO:0000259" key="9">
    <source>
        <dbReference type="PROSITE" id="PS50102"/>
    </source>
</evidence>
<name>A0A6A6IYM1_9PLEO</name>
<keyword evidence="5" id="KW-0508">mRNA splicing</keyword>
<dbReference type="EMBL" id="ML987189">
    <property type="protein sequence ID" value="KAF2255514.1"/>
    <property type="molecule type" value="Genomic_DNA"/>
</dbReference>
<dbReference type="PROSITE" id="PS50102">
    <property type="entry name" value="RRM"/>
    <property type="match status" value="2"/>
</dbReference>
<evidence type="ECO:0000256" key="8">
    <source>
        <dbReference type="SAM" id="MobiDB-lite"/>
    </source>
</evidence>
<keyword evidence="7" id="KW-0175">Coiled coil</keyword>
<dbReference type="PANTHER" id="PTHR15608">
    <property type="entry name" value="SPLICING FACTOR U2AF-ASSOCIATED PROTEIN 2"/>
    <property type="match status" value="1"/>
</dbReference>
<dbReference type="GO" id="GO:0000398">
    <property type="term" value="P:mRNA splicing, via spliceosome"/>
    <property type="evidence" value="ECO:0007669"/>
    <property type="project" value="UniProtKB-ARBA"/>
</dbReference>
<comment type="similarity">
    <text evidence="1">Belongs to the HTATSF1 family.</text>
</comment>
<accession>A0A6A6IYM1</accession>
<dbReference type="InterPro" id="IPR035979">
    <property type="entry name" value="RBD_domain_sf"/>
</dbReference>
<dbReference type="InterPro" id="IPR034393">
    <property type="entry name" value="TatSF1-like"/>
</dbReference>
<dbReference type="SUPFAM" id="SSF54928">
    <property type="entry name" value="RNA-binding domain, RBD"/>
    <property type="match status" value="2"/>
</dbReference>
<dbReference type="GO" id="GO:0005684">
    <property type="term" value="C:U2-type spliceosomal complex"/>
    <property type="evidence" value="ECO:0007669"/>
    <property type="project" value="TreeGrafter"/>
</dbReference>
<dbReference type="PANTHER" id="PTHR15608:SF0">
    <property type="entry name" value="HIV TAT-SPECIFIC FACTOR 1"/>
    <property type="match status" value="1"/>
</dbReference>
<dbReference type="SMART" id="SM00360">
    <property type="entry name" value="RRM"/>
    <property type="match status" value="2"/>
</dbReference>
<feature type="coiled-coil region" evidence="7">
    <location>
        <begin position="160"/>
        <end position="194"/>
    </location>
</feature>